<dbReference type="Proteomes" id="UP000509367">
    <property type="component" value="Chromosome"/>
</dbReference>
<organism evidence="1 2">
    <name type="scientific">Oricola thermophila</name>
    <dbReference type="NCBI Taxonomy" id="2742145"/>
    <lineage>
        <taxon>Bacteria</taxon>
        <taxon>Pseudomonadati</taxon>
        <taxon>Pseudomonadota</taxon>
        <taxon>Alphaproteobacteria</taxon>
        <taxon>Hyphomicrobiales</taxon>
        <taxon>Ahrensiaceae</taxon>
        <taxon>Oricola</taxon>
    </lineage>
</organism>
<dbReference type="AlphaFoldDB" id="A0A6N1VAP2"/>
<evidence type="ECO:0000313" key="1">
    <source>
        <dbReference type="EMBL" id="QKV18071.1"/>
    </source>
</evidence>
<accession>A0A6N1VAP2</accession>
<dbReference type="EMBL" id="CP054836">
    <property type="protein sequence ID" value="QKV18071.1"/>
    <property type="molecule type" value="Genomic_DNA"/>
</dbReference>
<gene>
    <name evidence="1" type="ORF">HTY61_06165</name>
</gene>
<dbReference type="KEGG" id="orm:HTY61_06165"/>
<keyword evidence="2" id="KW-1185">Reference proteome</keyword>
<reference evidence="1 2" key="1">
    <citation type="submission" date="2020-06" db="EMBL/GenBank/DDBJ databases">
        <title>Oricola thermophila sp. nov. isolated from a tidal sediments.</title>
        <authorList>
            <person name="Kwon K.K."/>
            <person name="Yang S.-H."/>
            <person name="Park M.-J."/>
        </authorList>
    </citation>
    <scope>NUCLEOTIDE SEQUENCE [LARGE SCALE GENOMIC DNA]</scope>
    <source>
        <strain evidence="1 2">MEBiC13590</strain>
    </source>
</reference>
<dbReference type="RefSeq" id="WP_175275967.1">
    <property type="nucleotide sequence ID" value="NZ_CP054836.1"/>
</dbReference>
<protein>
    <submittedName>
        <fullName evidence="1">Uncharacterized protein</fullName>
    </submittedName>
</protein>
<evidence type="ECO:0000313" key="2">
    <source>
        <dbReference type="Proteomes" id="UP000509367"/>
    </source>
</evidence>
<proteinExistence type="predicted"/>
<sequence length="218" mass="24114">MAALSLAIMVAGKLYGRTLVRAGHTSATERYDIVVGNDVVSVPANMIRKQNQRRSGETARLDIYLHWPTISGFSDRLSAEFNNVDPATNSILFVSIMPRATTRDMAGRFDPVYRQVVTGAATPAPGGLRSFALSEEHGYINERLVYSSPDKASGRRFVARCQDTGKDRIILAPCETDIHFGETLSAHIRFPARLLDEWRGLHVALPVFLRSLLVRSAD</sequence>
<name>A0A6N1VAP2_9HYPH</name>